<gene>
    <name evidence="1" type="ORF">B4102_2612</name>
</gene>
<evidence type="ECO:0000313" key="1">
    <source>
        <dbReference type="EMBL" id="KYD09085.1"/>
    </source>
</evidence>
<organism evidence="1 2">
    <name type="scientific">Heyndrickxia sporothermodurans</name>
    <dbReference type="NCBI Taxonomy" id="46224"/>
    <lineage>
        <taxon>Bacteria</taxon>
        <taxon>Bacillati</taxon>
        <taxon>Bacillota</taxon>
        <taxon>Bacilli</taxon>
        <taxon>Bacillales</taxon>
        <taxon>Bacillaceae</taxon>
        <taxon>Heyndrickxia</taxon>
    </lineage>
</organism>
<name>A0A150L9Z7_9BACI</name>
<comment type="caution">
    <text evidence="1">The sequence shown here is derived from an EMBL/GenBank/DDBJ whole genome shotgun (WGS) entry which is preliminary data.</text>
</comment>
<dbReference type="AlphaFoldDB" id="A0A150L9Z7"/>
<dbReference type="EMBL" id="LQYN01000026">
    <property type="protein sequence ID" value="KYD09085.1"/>
    <property type="molecule type" value="Genomic_DNA"/>
</dbReference>
<dbReference type="Proteomes" id="UP000075666">
    <property type="component" value="Unassembled WGS sequence"/>
</dbReference>
<accession>A0A150L9Z7</accession>
<dbReference type="STRING" id="46224.B4102_2612"/>
<reference evidence="1 2" key="1">
    <citation type="submission" date="2016-01" db="EMBL/GenBank/DDBJ databases">
        <title>Genome Sequences of Twelve Sporeforming Bacillus Species Isolated from Foods.</title>
        <authorList>
            <person name="Berendsen E.M."/>
            <person name="Wells-Bennik M.H."/>
            <person name="Krawcyk A.O."/>
            <person name="De Jong A."/>
            <person name="Holsappel S."/>
            <person name="Eijlander R.T."/>
            <person name="Kuipers O.P."/>
        </authorList>
    </citation>
    <scope>NUCLEOTIDE SEQUENCE [LARGE SCALE GENOMIC DNA]</scope>
    <source>
        <strain evidence="1 2">B4102</strain>
    </source>
</reference>
<evidence type="ECO:0000313" key="2">
    <source>
        <dbReference type="Proteomes" id="UP000075666"/>
    </source>
</evidence>
<proteinExistence type="predicted"/>
<protein>
    <submittedName>
        <fullName evidence="1">Uncharacterized protein</fullName>
    </submittedName>
</protein>
<keyword evidence="2" id="KW-1185">Reference proteome</keyword>
<sequence length="116" mass="12847">MDTELGFLVFAAAKYLLLTYPVFPFALIFDQPLDSDNTVTFVPFTRFIVIEAFVDGLLRTFNDEPASTLTDFTTFCEVNTLGGSAARTVFSNAMVDSAAKHNPGMMTLFFNFFSPS</sequence>